<proteinExistence type="predicted"/>
<evidence type="ECO:0000313" key="2">
    <source>
        <dbReference type="EMBL" id="TNK90089.1"/>
    </source>
</evidence>
<dbReference type="Pfam" id="PF09848">
    <property type="entry name" value="SLFN-g3_helicase"/>
    <property type="match status" value="1"/>
</dbReference>
<sequence length="408" mass="47469">MKINNEAINKIAPNLNHLTDEQKQLIDRIETLTKTRLHDGHSIFTIYGDCGTGKSVVLSQLFFDIQKAAHDPKNPLYETKNYFLVNHPEVLKVYKQIVGTEDNVLKKNFMRPTSFINQMQKHAKKADIVIIDEAHLLLSQPDHYNNFYGENQLEKIIKLSKVVIVVFDMRQVIQTKNYWDQARLDQILKPYYHESYHLTHQFRMTAKPDLVHWVDEFSNGKLLPIPQDADDDYDFRIYADAEAMRKEIVKRNQEVGLSRIVSTTGYPSTLDGGKHYIKESGGFKMPWDQYNYTSTPWAEIPKSIDEVGSIYTCQGFDLNYVGLILGPPIYLDPKDHKIKVDLSKQTNTESIKRRKDIQDPEEFQRMQRQIILNSVNVLMKRGVYGTYIYANDPLLRKALLDNYAKIKH</sequence>
<dbReference type="AlphaFoldDB" id="A0A5C4TJ51"/>
<dbReference type="InterPro" id="IPR027417">
    <property type="entry name" value="P-loop_NTPase"/>
</dbReference>
<dbReference type="InterPro" id="IPR018647">
    <property type="entry name" value="SLFN_3-like_DNA/RNA_helicase"/>
</dbReference>
<dbReference type="RefSeq" id="WP_139571183.1">
    <property type="nucleotide sequence ID" value="NZ_JARBEV010000016.1"/>
</dbReference>
<evidence type="ECO:0000259" key="1">
    <source>
        <dbReference type="Pfam" id="PF09848"/>
    </source>
</evidence>
<evidence type="ECO:0000313" key="3">
    <source>
        <dbReference type="Proteomes" id="UP000313312"/>
    </source>
</evidence>
<protein>
    <submittedName>
        <fullName evidence="2">DNA replication initiation protein</fullName>
    </submittedName>
</protein>
<dbReference type="Gene3D" id="3.40.50.300">
    <property type="entry name" value="P-loop containing nucleotide triphosphate hydrolases"/>
    <property type="match status" value="1"/>
</dbReference>
<accession>A0A5C4TJ51</accession>
<dbReference type="EMBL" id="QFCR01000018">
    <property type="protein sequence ID" value="TNK90089.1"/>
    <property type="molecule type" value="Genomic_DNA"/>
</dbReference>
<dbReference type="Proteomes" id="UP000313312">
    <property type="component" value="Unassembled WGS sequence"/>
</dbReference>
<reference evidence="2 3" key="1">
    <citation type="submission" date="2018-05" db="EMBL/GenBank/DDBJ databases">
        <title>Lactobacillus sanfranciscensis Ah4 draft denome sequence.</title>
        <authorList>
            <person name="Zhang G."/>
        </authorList>
    </citation>
    <scope>NUCLEOTIDE SEQUENCE [LARGE SCALE GENOMIC DNA]</scope>
    <source>
        <strain evidence="2 3">Ah4</strain>
    </source>
</reference>
<comment type="caution">
    <text evidence="2">The sequence shown here is derived from an EMBL/GenBank/DDBJ whole genome shotgun (WGS) entry which is preliminary data.</text>
</comment>
<feature type="domain" description="Schlafen group 3-like DNA/RNA helicase" evidence="1">
    <location>
        <begin position="42"/>
        <end position="392"/>
    </location>
</feature>
<dbReference type="SUPFAM" id="SSF52540">
    <property type="entry name" value="P-loop containing nucleoside triphosphate hydrolases"/>
    <property type="match status" value="1"/>
</dbReference>
<name>A0A5C4TJ51_FRUSA</name>
<organism evidence="2 3">
    <name type="scientific">Fructilactobacillus sanfranciscensis</name>
    <name type="common">Lactobacillus sanfranciscensis</name>
    <dbReference type="NCBI Taxonomy" id="1625"/>
    <lineage>
        <taxon>Bacteria</taxon>
        <taxon>Bacillati</taxon>
        <taxon>Bacillota</taxon>
        <taxon>Bacilli</taxon>
        <taxon>Lactobacillales</taxon>
        <taxon>Lactobacillaceae</taxon>
        <taxon>Fructilactobacillus</taxon>
    </lineage>
</organism>
<gene>
    <name evidence="2" type="ORF">DID87_05450</name>
</gene>